<dbReference type="EMBL" id="CAJNOQ010014206">
    <property type="protein sequence ID" value="CAF1337000.1"/>
    <property type="molecule type" value="Genomic_DNA"/>
</dbReference>
<proteinExistence type="predicted"/>
<gene>
    <name evidence="1" type="ORF">GPM918_LOCUS30240</name>
    <name evidence="2" type="ORF">SRO942_LOCUS30840</name>
</gene>
<evidence type="ECO:0000313" key="3">
    <source>
        <dbReference type="Proteomes" id="UP000663829"/>
    </source>
</evidence>
<evidence type="ECO:0000313" key="2">
    <source>
        <dbReference type="EMBL" id="CAF4194745.1"/>
    </source>
</evidence>
<dbReference type="EMBL" id="CAJOBC010056486">
    <property type="protein sequence ID" value="CAF4194745.1"/>
    <property type="molecule type" value="Genomic_DNA"/>
</dbReference>
<protein>
    <submittedName>
        <fullName evidence="1">Uncharacterized protein</fullName>
    </submittedName>
</protein>
<dbReference type="AlphaFoldDB" id="A0A815GCX8"/>
<reference evidence="1" key="1">
    <citation type="submission" date="2021-02" db="EMBL/GenBank/DDBJ databases">
        <authorList>
            <person name="Nowell W R."/>
        </authorList>
    </citation>
    <scope>NUCLEOTIDE SEQUENCE</scope>
</reference>
<name>A0A815GCX8_9BILA</name>
<dbReference type="Proteomes" id="UP000681722">
    <property type="component" value="Unassembled WGS sequence"/>
</dbReference>
<keyword evidence="3" id="KW-1185">Reference proteome</keyword>
<comment type="caution">
    <text evidence="1">The sequence shown here is derived from an EMBL/GenBank/DDBJ whole genome shotgun (WGS) entry which is preliminary data.</text>
</comment>
<organism evidence="1 3">
    <name type="scientific">Didymodactylos carnosus</name>
    <dbReference type="NCBI Taxonomy" id="1234261"/>
    <lineage>
        <taxon>Eukaryota</taxon>
        <taxon>Metazoa</taxon>
        <taxon>Spiralia</taxon>
        <taxon>Gnathifera</taxon>
        <taxon>Rotifera</taxon>
        <taxon>Eurotatoria</taxon>
        <taxon>Bdelloidea</taxon>
        <taxon>Philodinida</taxon>
        <taxon>Philodinidae</taxon>
        <taxon>Didymodactylos</taxon>
    </lineage>
</organism>
<dbReference type="Proteomes" id="UP000663829">
    <property type="component" value="Unassembled WGS sequence"/>
</dbReference>
<dbReference type="OrthoDB" id="10056667at2759"/>
<evidence type="ECO:0000313" key="1">
    <source>
        <dbReference type="EMBL" id="CAF1337000.1"/>
    </source>
</evidence>
<sequence length="264" mass="31985">MLATQRKRIMTPLDIESAQDVMILNKNEDITIIWHDDNLEVEIREQIECLHGTIFTSDITIISQKSIIDSFYIFCIYKELYQDLLGDKRYSKLCGIYDEYGQLFDQLRKHIHSIIKHLSIFKLFNQTGKPIRDLEQEIPEYLYYQLLRDKLMLVSTETNKAKQDMINYCCWYYHGDKIILNRIDEFEKTYQSTDAIQWYTKDSFLFRFVNKALRTEDLDTLHYLRYFIIDLCKQLKWLFDKNRKSYQERHIDTITVWVILSRAY</sequence>
<accession>A0A815GCX8</accession>